<dbReference type="InterPro" id="IPR051298">
    <property type="entry name" value="Heme_transport/Cell_adhesion"/>
</dbReference>
<keyword evidence="5" id="KW-1015">Disulfide bond</keyword>
<dbReference type="Pfam" id="PF00045">
    <property type="entry name" value="Hemopexin"/>
    <property type="match status" value="4"/>
</dbReference>
<feature type="repeat" description="Hemopexin" evidence="7">
    <location>
        <begin position="221"/>
        <end position="268"/>
    </location>
</feature>
<dbReference type="SMART" id="SM00120">
    <property type="entry name" value="HX"/>
    <property type="match status" value="4"/>
</dbReference>
<evidence type="ECO:0000256" key="8">
    <source>
        <dbReference type="SAM" id="MobiDB-lite"/>
    </source>
</evidence>
<accession>A0A7J5XV73</accession>
<keyword evidence="6" id="KW-0325">Glycoprotein</keyword>
<evidence type="ECO:0000313" key="10">
    <source>
        <dbReference type="EMBL" id="KAF3841012.1"/>
    </source>
</evidence>
<dbReference type="InterPro" id="IPR036375">
    <property type="entry name" value="Hemopexin-like_dom_sf"/>
</dbReference>
<comment type="caution">
    <text evidence="10">The sequence shown here is derived from an EMBL/GenBank/DDBJ whole genome shotgun (WGS) entry which is preliminary data.</text>
</comment>
<dbReference type="InterPro" id="IPR020436">
    <property type="entry name" value="SMB_chordata"/>
</dbReference>
<feature type="region of interest" description="Disordered" evidence="8">
    <location>
        <begin position="326"/>
        <end position="358"/>
    </location>
</feature>
<feature type="repeat" description="Hemopexin" evidence="7">
    <location>
        <begin position="176"/>
        <end position="220"/>
    </location>
</feature>
<dbReference type="EMBL" id="JAAKFY010000020">
    <property type="protein sequence ID" value="KAF3841012.1"/>
    <property type="molecule type" value="Genomic_DNA"/>
</dbReference>
<dbReference type="SUPFAM" id="SSF90188">
    <property type="entry name" value="Somatomedin B domain"/>
    <property type="match status" value="1"/>
</dbReference>
<dbReference type="InterPro" id="IPR036024">
    <property type="entry name" value="Somatomedin_B-like_dom_sf"/>
</dbReference>
<dbReference type="Gene3D" id="2.110.10.10">
    <property type="entry name" value="Hemopexin-like domain"/>
    <property type="match status" value="2"/>
</dbReference>
<dbReference type="Gene3D" id="4.10.410.20">
    <property type="match status" value="1"/>
</dbReference>
<organism evidence="10 11">
    <name type="scientific">Dissostichus mawsoni</name>
    <name type="common">Antarctic cod</name>
    <dbReference type="NCBI Taxonomy" id="36200"/>
    <lineage>
        <taxon>Eukaryota</taxon>
        <taxon>Metazoa</taxon>
        <taxon>Chordata</taxon>
        <taxon>Craniata</taxon>
        <taxon>Vertebrata</taxon>
        <taxon>Euteleostomi</taxon>
        <taxon>Actinopterygii</taxon>
        <taxon>Neopterygii</taxon>
        <taxon>Teleostei</taxon>
        <taxon>Neoteleostei</taxon>
        <taxon>Acanthomorphata</taxon>
        <taxon>Eupercaria</taxon>
        <taxon>Perciformes</taxon>
        <taxon>Notothenioidei</taxon>
        <taxon>Nototheniidae</taxon>
        <taxon>Dissostichus</taxon>
    </lineage>
</organism>
<reference evidence="10 11" key="1">
    <citation type="submission" date="2020-03" db="EMBL/GenBank/DDBJ databases">
        <title>Dissostichus mawsoni Genome sequencing and assembly.</title>
        <authorList>
            <person name="Park H."/>
        </authorList>
    </citation>
    <scope>NUCLEOTIDE SEQUENCE [LARGE SCALE GENOMIC DNA]</scope>
    <source>
        <strain evidence="10">DM0001</strain>
        <tissue evidence="10">Muscle</tissue>
    </source>
</reference>
<dbReference type="PRINTS" id="PR00022">
    <property type="entry name" value="SOMATOMEDINB"/>
</dbReference>
<evidence type="ECO:0000256" key="5">
    <source>
        <dbReference type="ARBA" id="ARBA00023157"/>
    </source>
</evidence>
<dbReference type="InterPro" id="IPR000585">
    <property type="entry name" value="Hemopexin-like_dom"/>
</dbReference>
<evidence type="ECO:0000256" key="6">
    <source>
        <dbReference type="ARBA" id="ARBA00023180"/>
    </source>
</evidence>
<feature type="repeat" description="Hemopexin" evidence="7">
    <location>
        <begin position="376"/>
        <end position="435"/>
    </location>
</feature>
<evidence type="ECO:0000256" key="1">
    <source>
        <dbReference type="ARBA" id="ARBA00004613"/>
    </source>
</evidence>
<dbReference type="PROSITE" id="PS00524">
    <property type="entry name" value="SMB_1"/>
    <property type="match status" value="1"/>
</dbReference>
<dbReference type="GO" id="GO:0030247">
    <property type="term" value="F:polysaccharide binding"/>
    <property type="evidence" value="ECO:0007669"/>
    <property type="project" value="InterPro"/>
</dbReference>
<dbReference type="GO" id="GO:0007160">
    <property type="term" value="P:cell-matrix adhesion"/>
    <property type="evidence" value="ECO:0007669"/>
    <property type="project" value="TreeGrafter"/>
</dbReference>
<evidence type="ECO:0000259" key="9">
    <source>
        <dbReference type="PROSITE" id="PS50958"/>
    </source>
</evidence>
<dbReference type="GO" id="GO:0005044">
    <property type="term" value="F:scavenger receptor activity"/>
    <property type="evidence" value="ECO:0007669"/>
    <property type="project" value="InterPro"/>
</dbReference>
<feature type="region of interest" description="Disordered" evidence="8">
    <location>
        <begin position="146"/>
        <end position="169"/>
    </location>
</feature>
<proteinExistence type="predicted"/>
<dbReference type="SUPFAM" id="SSF50923">
    <property type="entry name" value="Hemopexin-like domain"/>
    <property type="match status" value="1"/>
</dbReference>
<dbReference type="GO" id="GO:0006955">
    <property type="term" value="P:immune response"/>
    <property type="evidence" value="ECO:0007669"/>
    <property type="project" value="InterPro"/>
</dbReference>
<dbReference type="AlphaFoldDB" id="A0A7J5XV73"/>
<dbReference type="PANTHER" id="PTHR22917:SF3">
    <property type="entry name" value="VITRONECTIN"/>
    <property type="match status" value="1"/>
</dbReference>
<evidence type="ECO:0000256" key="3">
    <source>
        <dbReference type="ARBA" id="ARBA00022729"/>
    </source>
</evidence>
<dbReference type="SMART" id="SM00201">
    <property type="entry name" value="SO"/>
    <property type="match status" value="1"/>
</dbReference>
<evidence type="ECO:0000256" key="7">
    <source>
        <dbReference type="PROSITE-ProRule" id="PRU01011"/>
    </source>
</evidence>
<dbReference type="CDD" id="cd00094">
    <property type="entry name" value="HX"/>
    <property type="match status" value="1"/>
</dbReference>
<feature type="domain" description="SMB" evidence="9">
    <location>
        <begin position="65"/>
        <end position="106"/>
    </location>
</feature>
<name>A0A7J5XV73_DISMA</name>
<sequence>MGSIMAVVAELLIHIDRKDETIMKPIISLCERRGGTDADQQQHSESDAAVALLGLVLLLDATFAAEESCVGRCGIFNPLTKCQCDSMCVYYGSCCGDFDNICPKKVARGDTFEEPDGVTETVTTTMIESTPKDLPTTFNTVAETTTAYPQPPTTQGPQTTQGPTPPVDPDPAVCSGEPFDAFLQLKNGSIYAFRGEYFFELDDTSVLPGYPKLIEDVWGISGPIDAAFTRINCQGKSYIFKGNKYWRFDGDVLDDDYPRDISVGFDGIPDDVDAAFAIPAPSHRGKEKTYFFKGDKYYQYEFKHQPSHEECVQMSRAPVDAAMVGRVHISPVPTPPPARRRSSRRRRPSKKRAQRRRLSRQALFDDFWGLDDLFDYSDVSDIFEESTTQDDKSTPVQNVYFFKRDKYYRVDLQTKRVDSASPPYPRSIAKYWLGCKSEETPDASRAEKR</sequence>
<feature type="repeat" description="Hemopexin" evidence="7">
    <location>
        <begin position="269"/>
        <end position="314"/>
    </location>
</feature>
<dbReference type="InterPro" id="IPR001212">
    <property type="entry name" value="Somatomedin_B_dom"/>
</dbReference>
<dbReference type="GO" id="GO:0050840">
    <property type="term" value="F:extracellular matrix binding"/>
    <property type="evidence" value="ECO:0007669"/>
    <property type="project" value="TreeGrafter"/>
</dbReference>
<dbReference type="Pfam" id="PF01033">
    <property type="entry name" value="Somatomedin_B"/>
    <property type="match status" value="1"/>
</dbReference>
<keyword evidence="11" id="KW-1185">Reference proteome</keyword>
<evidence type="ECO:0000256" key="4">
    <source>
        <dbReference type="ARBA" id="ARBA00022737"/>
    </source>
</evidence>
<dbReference type="Proteomes" id="UP000518266">
    <property type="component" value="Unassembled WGS sequence"/>
</dbReference>
<keyword evidence="2" id="KW-0964">Secreted</keyword>
<protein>
    <recommendedName>
        <fullName evidence="9">SMB domain-containing protein</fullName>
    </recommendedName>
</protein>
<dbReference type="InterPro" id="IPR018487">
    <property type="entry name" value="Hemopexin-like_repeat"/>
</dbReference>
<comment type="subcellular location">
    <subcellularLocation>
        <location evidence="1">Secreted</location>
    </subcellularLocation>
</comment>
<evidence type="ECO:0000256" key="2">
    <source>
        <dbReference type="ARBA" id="ARBA00022525"/>
    </source>
</evidence>
<feature type="compositionally biased region" description="Basic residues" evidence="8">
    <location>
        <begin position="338"/>
        <end position="358"/>
    </location>
</feature>
<dbReference type="PANTHER" id="PTHR22917">
    <property type="entry name" value="HEMOPEXIN DOMAIN-CONTAINING PROTEIN"/>
    <property type="match status" value="1"/>
</dbReference>
<keyword evidence="4" id="KW-0677">Repeat</keyword>
<evidence type="ECO:0000313" key="11">
    <source>
        <dbReference type="Proteomes" id="UP000518266"/>
    </source>
</evidence>
<dbReference type="PROSITE" id="PS51642">
    <property type="entry name" value="HEMOPEXIN_2"/>
    <property type="match status" value="4"/>
</dbReference>
<dbReference type="OrthoDB" id="9898692at2759"/>
<gene>
    <name evidence="10" type="ORF">F7725_006874</name>
</gene>
<dbReference type="GO" id="GO:0033627">
    <property type="term" value="P:cell adhesion mediated by integrin"/>
    <property type="evidence" value="ECO:0007669"/>
    <property type="project" value="TreeGrafter"/>
</dbReference>
<dbReference type="GO" id="GO:0005178">
    <property type="term" value="F:integrin binding"/>
    <property type="evidence" value="ECO:0007669"/>
    <property type="project" value="TreeGrafter"/>
</dbReference>
<dbReference type="GO" id="GO:0005615">
    <property type="term" value="C:extracellular space"/>
    <property type="evidence" value="ECO:0007669"/>
    <property type="project" value="TreeGrafter"/>
</dbReference>
<keyword evidence="3" id="KW-0732">Signal</keyword>
<dbReference type="PROSITE" id="PS50958">
    <property type="entry name" value="SMB_2"/>
    <property type="match status" value="1"/>
</dbReference>